<feature type="region of interest" description="Disordered" evidence="5">
    <location>
        <begin position="219"/>
        <end position="362"/>
    </location>
</feature>
<dbReference type="PANTHER" id="PTHR15549">
    <property type="entry name" value="PAIRED IMMUNOGLOBULIN-LIKE TYPE 2 RECEPTOR"/>
    <property type="match status" value="1"/>
</dbReference>
<name>A0A5C2SY74_9APHY</name>
<dbReference type="GO" id="GO:0071944">
    <property type="term" value="C:cell periphery"/>
    <property type="evidence" value="ECO:0007669"/>
    <property type="project" value="UniProtKB-ARBA"/>
</dbReference>
<keyword evidence="3 6" id="KW-1133">Transmembrane helix</keyword>
<evidence type="ECO:0000256" key="3">
    <source>
        <dbReference type="ARBA" id="ARBA00022989"/>
    </source>
</evidence>
<evidence type="ECO:0000256" key="1">
    <source>
        <dbReference type="ARBA" id="ARBA00004167"/>
    </source>
</evidence>
<dbReference type="PANTHER" id="PTHR15549:SF30">
    <property type="entry name" value="MID2 DOMAIN-CONTAINING PROTEIN"/>
    <property type="match status" value="1"/>
</dbReference>
<feature type="region of interest" description="Disordered" evidence="5">
    <location>
        <begin position="158"/>
        <end position="183"/>
    </location>
</feature>
<organism evidence="7 8">
    <name type="scientific">Lentinus tigrinus ALCF2SS1-6</name>
    <dbReference type="NCBI Taxonomy" id="1328759"/>
    <lineage>
        <taxon>Eukaryota</taxon>
        <taxon>Fungi</taxon>
        <taxon>Dikarya</taxon>
        <taxon>Basidiomycota</taxon>
        <taxon>Agaricomycotina</taxon>
        <taxon>Agaricomycetes</taxon>
        <taxon>Polyporales</taxon>
        <taxon>Polyporaceae</taxon>
        <taxon>Lentinus</taxon>
    </lineage>
</organism>
<dbReference type="Proteomes" id="UP000313359">
    <property type="component" value="Unassembled WGS sequence"/>
</dbReference>
<feature type="transmembrane region" description="Helical" evidence="6">
    <location>
        <begin position="187"/>
        <end position="209"/>
    </location>
</feature>
<evidence type="ECO:0000256" key="5">
    <source>
        <dbReference type="SAM" id="MobiDB-lite"/>
    </source>
</evidence>
<reference evidence="7" key="1">
    <citation type="journal article" date="2018" name="Genome Biol. Evol.">
        <title>Genomics and development of Lentinus tigrinus, a white-rot wood-decaying mushroom with dimorphic fruiting bodies.</title>
        <authorList>
            <person name="Wu B."/>
            <person name="Xu Z."/>
            <person name="Knudson A."/>
            <person name="Carlson A."/>
            <person name="Chen N."/>
            <person name="Kovaka S."/>
            <person name="LaButti K."/>
            <person name="Lipzen A."/>
            <person name="Pennachio C."/>
            <person name="Riley R."/>
            <person name="Schakwitz W."/>
            <person name="Umezawa K."/>
            <person name="Ohm R.A."/>
            <person name="Grigoriev I.V."/>
            <person name="Nagy L.G."/>
            <person name="Gibbons J."/>
            <person name="Hibbett D."/>
        </authorList>
    </citation>
    <scope>NUCLEOTIDE SEQUENCE [LARGE SCALE GENOMIC DNA]</scope>
    <source>
        <strain evidence="7">ALCF2SS1-6</strain>
    </source>
</reference>
<dbReference type="EMBL" id="ML122250">
    <property type="protein sequence ID" value="RPD67548.1"/>
    <property type="molecule type" value="Genomic_DNA"/>
</dbReference>
<evidence type="ECO:0000313" key="8">
    <source>
        <dbReference type="Proteomes" id="UP000313359"/>
    </source>
</evidence>
<keyword evidence="2 6" id="KW-0812">Transmembrane</keyword>
<feature type="compositionally biased region" description="Low complexity" evidence="5">
    <location>
        <begin position="158"/>
        <end position="181"/>
    </location>
</feature>
<proteinExistence type="predicted"/>
<evidence type="ECO:0000256" key="4">
    <source>
        <dbReference type="ARBA" id="ARBA00023136"/>
    </source>
</evidence>
<dbReference type="Gene3D" id="2.60.120.260">
    <property type="entry name" value="Galactose-binding domain-like"/>
    <property type="match status" value="1"/>
</dbReference>
<dbReference type="GO" id="GO:0016020">
    <property type="term" value="C:membrane"/>
    <property type="evidence" value="ECO:0007669"/>
    <property type="project" value="UniProtKB-SubCell"/>
</dbReference>
<feature type="compositionally biased region" description="Low complexity" evidence="5">
    <location>
        <begin position="238"/>
        <end position="257"/>
    </location>
</feature>
<keyword evidence="4 6" id="KW-0472">Membrane</keyword>
<dbReference type="AlphaFoldDB" id="A0A5C2SY74"/>
<feature type="compositionally biased region" description="Polar residues" evidence="5">
    <location>
        <begin position="324"/>
        <end position="346"/>
    </location>
</feature>
<evidence type="ECO:0000256" key="6">
    <source>
        <dbReference type="SAM" id="Phobius"/>
    </source>
</evidence>
<evidence type="ECO:0000256" key="2">
    <source>
        <dbReference type="ARBA" id="ARBA00022692"/>
    </source>
</evidence>
<evidence type="ECO:0000313" key="7">
    <source>
        <dbReference type="EMBL" id="RPD67548.1"/>
    </source>
</evidence>
<keyword evidence="8" id="KW-1185">Reference proteome</keyword>
<protein>
    <submittedName>
        <fullName evidence="7">Uncharacterized protein</fullName>
    </submittedName>
</protein>
<comment type="subcellular location">
    <subcellularLocation>
        <location evidence="1">Membrane</location>
        <topology evidence="1">Single-pass membrane protein</topology>
    </subcellularLocation>
</comment>
<sequence>MSSNSSSPQLVDDSNPAVQYVPGWIWETLVNEVDGTRHGAAETGLSATLAFVGTGIQVIGTLQRTSGQPSASFTIDGEGNTTYSAPAYPTTSSADAIYNVTFYERRDLKSGNHELKITNMNGTGTNVLWLDFFLIDSSPPTSGSAGSASTSAASTSASASTSAPVSSPSSPPASSSTSQSSKANTGALVGGVMGGVVFIAAVGLLLFFLRRRRRKQISEKGGVQPYTTRPSLDGSAGYPSPSKSSYRPSSLEVSSSSARLETTTLDIGPASGIAASDVSRSEHHPATESSAPSSRERPVEPLRSPAATTPTPTTTTTRPRTDSKSSLPGSNSTRSPPSAVSPQNPSVPLPNDIGQALAEASPELQSTAMTLIRSLLQRNQPQTVPHRTEVDSGLRIYDEASMVPPPDYTAD</sequence>
<accession>A0A5C2SY74</accession>
<feature type="compositionally biased region" description="Low complexity" evidence="5">
    <location>
        <begin position="305"/>
        <end position="318"/>
    </location>
</feature>
<dbReference type="InterPro" id="IPR051694">
    <property type="entry name" value="Immunoregulatory_rcpt-like"/>
</dbReference>
<dbReference type="STRING" id="1328759.A0A5C2SY74"/>
<gene>
    <name evidence="7" type="ORF">L227DRAFT_648582</name>
</gene>
<dbReference type="OrthoDB" id="2755385at2759"/>